<comment type="caution">
    <text evidence="13">The sequence shown here is derived from an EMBL/GenBank/DDBJ whole genome shotgun (WGS) entry which is preliminary data.</text>
</comment>
<dbReference type="Gene3D" id="2.30.330.10">
    <property type="entry name" value="SpoA-like"/>
    <property type="match status" value="1"/>
</dbReference>
<dbReference type="GO" id="GO:0005886">
    <property type="term" value="C:plasma membrane"/>
    <property type="evidence" value="ECO:0007669"/>
    <property type="project" value="UniProtKB-SubCell"/>
</dbReference>
<evidence type="ECO:0000256" key="9">
    <source>
        <dbReference type="ARBA" id="ARBA00023143"/>
    </source>
</evidence>
<accession>A0A368NWF0</accession>
<evidence type="ECO:0000256" key="10">
    <source>
        <dbReference type="ARBA" id="ARBA00025044"/>
    </source>
</evidence>
<evidence type="ECO:0000313" key="15">
    <source>
        <dbReference type="Proteomes" id="UP000440716"/>
    </source>
</evidence>
<keyword evidence="13" id="KW-0969">Cilium</keyword>
<dbReference type="GO" id="GO:0050918">
    <property type="term" value="P:positive chemotaxis"/>
    <property type="evidence" value="ECO:0007669"/>
    <property type="project" value="TreeGrafter"/>
</dbReference>
<comment type="function">
    <text evidence="10">FliM is one of three proteins (FliG, FliN, FliM) that forms the rotor-mounted switch complex (C ring), located at the base of the basal body. This complex interacts with the CheY and CheZ chemotaxis proteins, in addition to contacting components of the motor that determine the direction of flagellar rotation.</text>
</comment>
<proteinExistence type="inferred from homology"/>
<feature type="domain" description="Flagellar motor switch protein FliN-like C-terminal" evidence="11">
    <location>
        <begin position="236"/>
        <end position="306"/>
    </location>
</feature>
<dbReference type="InterPro" id="IPR036429">
    <property type="entry name" value="SpoA-like_sf"/>
</dbReference>
<evidence type="ECO:0000313" key="14">
    <source>
        <dbReference type="Proteomes" id="UP000436911"/>
    </source>
</evidence>
<dbReference type="OrthoDB" id="8273530at2"/>
<keyword evidence="7" id="KW-0283">Flagellar rotation</keyword>
<organism evidence="13 15">
    <name type="scientific">Agrobacterium vitis</name>
    <name type="common">Rhizobium vitis</name>
    <dbReference type="NCBI Taxonomy" id="373"/>
    <lineage>
        <taxon>Bacteria</taxon>
        <taxon>Pseudomonadati</taxon>
        <taxon>Pseudomonadota</taxon>
        <taxon>Alphaproteobacteria</taxon>
        <taxon>Hyphomicrobiales</taxon>
        <taxon>Rhizobiaceae</taxon>
        <taxon>Rhizobium/Agrobacterium group</taxon>
        <taxon>Agrobacterium</taxon>
    </lineage>
</organism>
<evidence type="ECO:0000256" key="2">
    <source>
        <dbReference type="ARBA" id="ARBA00004202"/>
    </source>
</evidence>
<reference evidence="13 15" key="2">
    <citation type="submission" date="2019-12" db="EMBL/GenBank/DDBJ databases">
        <title>Whole-genome sequencing of Allorhizobium vitis.</title>
        <authorList>
            <person name="Gan H.M."/>
            <person name="Szegedi E."/>
            <person name="Burr T."/>
            <person name="Savka M.A."/>
        </authorList>
    </citation>
    <scope>NUCLEOTIDE SEQUENCE [LARGE SCALE GENOMIC DNA]</scope>
    <source>
        <strain evidence="13 15">CG415</strain>
    </source>
</reference>
<evidence type="ECO:0000256" key="4">
    <source>
        <dbReference type="ARBA" id="ARBA00021898"/>
    </source>
</evidence>
<evidence type="ECO:0000313" key="13">
    <source>
        <dbReference type="EMBL" id="MVA57734.1"/>
    </source>
</evidence>
<dbReference type="GeneID" id="60681592"/>
<keyword evidence="13" id="KW-0282">Flagellum</keyword>
<dbReference type="GO" id="GO:0009425">
    <property type="term" value="C:bacterial-type flagellum basal body"/>
    <property type="evidence" value="ECO:0007669"/>
    <property type="project" value="UniProtKB-SubCell"/>
</dbReference>
<dbReference type="InterPro" id="IPR001543">
    <property type="entry name" value="FliN-like_C"/>
</dbReference>
<protein>
    <recommendedName>
        <fullName evidence="4">Flagellar motor switch protein FliM</fullName>
    </recommendedName>
</protein>
<gene>
    <name evidence="12" type="ORF">DXT89_23340</name>
    <name evidence="13" type="ORF">GOZ88_16645</name>
</gene>
<dbReference type="PANTHER" id="PTHR30034:SF6">
    <property type="entry name" value="YOP PROTEINS TRANSLOCATION PROTEIN Q"/>
    <property type="match status" value="1"/>
</dbReference>
<dbReference type="AlphaFoldDB" id="A0A368NWF0"/>
<evidence type="ECO:0000256" key="5">
    <source>
        <dbReference type="ARBA" id="ARBA00022475"/>
    </source>
</evidence>
<evidence type="ECO:0000256" key="7">
    <source>
        <dbReference type="ARBA" id="ARBA00022779"/>
    </source>
</evidence>
<evidence type="ECO:0000256" key="1">
    <source>
        <dbReference type="ARBA" id="ARBA00004117"/>
    </source>
</evidence>
<evidence type="ECO:0000313" key="12">
    <source>
        <dbReference type="EMBL" id="KAA3521899.1"/>
    </source>
</evidence>
<dbReference type="SUPFAM" id="SSF101801">
    <property type="entry name" value="Surface presentation of antigens (SPOA)"/>
    <property type="match status" value="1"/>
</dbReference>
<keyword evidence="13" id="KW-0966">Cell projection</keyword>
<dbReference type="Pfam" id="PF01052">
    <property type="entry name" value="FliMN_C"/>
    <property type="match status" value="1"/>
</dbReference>
<comment type="subcellular location">
    <subcellularLocation>
        <location evidence="1">Bacterial flagellum basal body</location>
    </subcellularLocation>
    <subcellularLocation>
        <location evidence="2">Cell membrane</location>
        <topology evidence="2">Peripheral membrane protein</topology>
    </subcellularLocation>
</comment>
<dbReference type="EMBL" id="QUSG01000021">
    <property type="protein sequence ID" value="KAA3521899.1"/>
    <property type="molecule type" value="Genomic_DNA"/>
</dbReference>
<dbReference type="PANTHER" id="PTHR30034">
    <property type="entry name" value="FLAGELLAR MOTOR SWITCH PROTEIN FLIM"/>
    <property type="match status" value="1"/>
</dbReference>
<dbReference type="InterPro" id="IPR028976">
    <property type="entry name" value="CheC-like_sf"/>
</dbReference>
<name>A0A368NWF0_AGRVI</name>
<evidence type="ECO:0000256" key="8">
    <source>
        <dbReference type="ARBA" id="ARBA00023136"/>
    </source>
</evidence>
<dbReference type="GO" id="GO:0071978">
    <property type="term" value="P:bacterial-type flagellum-dependent swarming motility"/>
    <property type="evidence" value="ECO:0007669"/>
    <property type="project" value="TreeGrafter"/>
</dbReference>
<keyword evidence="8" id="KW-0472">Membrane</keyword>
<dbReference type="Proteomes" id="UP000440716">
    <property type="component" value="Unassembled WGS sequence"/>
</dbReference>
<sequence>MTMSETAQPQSLAKPMDHALLARLTGGLGDMKSVEKLCQDFGQLYSEFLPDVFHSETNLTIEVGYLGFKSGLMRDLVVGLGDNFVLADTSLRNWSPNFVMACGNGFVITLMETLLGGMQEFIGEPIKRPLSNIELDLAVMVFERIANVLRSGVNATGGFEPIFERPHNWENRLRQDGEQIEEFGALVHMSIKLGKITSDFALIIPQKTLLKTNVTAPKSKNQASKARKEWAEQLAEQVRKSQVTLEGRISLQSLSLLTVSKLAVGDVIPFLEKGDVTVDVSANGRDLYTCEFGRAGDHYTVRVKSMHSTDGELLRHLMR</sequence>
<dbReference type="Proteomes" id="UP000436911">
    <property type="component" value="Unassembled WGS sequence"/>
</dbReference>
<evidence type="ECO:0000259" key="11">
    <source>
        <dbReference type="Pfam" id="PF01052"/>
    </source>
</evidence>
<dbReference type="EMBL" id="WPHU01000006">
    <property type="protein sequence ID" value="MVA57734.1"/>
    <property type="molecule type" value="Genomic_DNA"/>
</dbReference>
<reference evidence="12 14" key="1">
    <citation type="submission" date="2018-08" db="EMBL/GenBank/DDBJ databases">
        <title>Genome sequencing of Agrobacterium vitis strain ICMP 10754.</title>
        <authorList>
            <person name="Visnovsky S.B."/>
            <person name="Pitman A.R."/>
        </authorList>
    </citation>
    <scope>NUCLEOTIDE SEQUENCE [LARGE SCALE GENOMIC DNA]</scope>
    <source>
        <strain evidence="12 14">ICMP 10754</strain>
    </source>
</reference>
<comment type="similarity">
    <text evidence="3">Belongs to the FliM family.</text>
</comment>
<dbReference type="Gene3D" id="3.40.1550.10">
    <property type="entry name" value="CheC-like"/>
    <property type="match status" value="1"/>
</dbReference>
<evidence type="ECO:0000256" key="3">
    <source>
        <dbReference type="ARBA" id="ARBA00011049"/>
    </source>
</evidence>
<keyword evidence="9" id="KW-0975">Bacterial flagellum</keyword>
<evidence type="ECO:0000256" key="6">
    <source>
        <dbReference type="ARBA" id="ARBA00022500"/>
    </source>
</evidence>
<dbReference type="RefSeq" id="WP_060716396.1">
    <property type="nucleotide sequence ID" value="NZ_AP023268.1"/>
</dbReference>
<keyword evidence="5" id="KW-1003">Cell membrane</keyword>
<keyword evidence="6" id="KW-0145">Chemotaxis</keyword>